<feature type="compositionally biased region" description="Low complexity" evidence="1">
    <location>
        <begin position="246"/>
        <end position="255"/>
    </location>
</feature>
<feature type="compositionally biased region" description="Polar residues" evidence="1">
    <location>
        <begin position="597"/>
        <end position="608"/>
    </location>
</feature>
<sequence length="977" mass="115647">MERGFTTGTVGGANLTDCSVPLLFLLQDADGVPCPTLFEYYPDLHDCTRFYRCVWGHTEPFSCPPGTLWVQTLLTCDHAEKVTCHAASSASSWTGRFGHVGEISIDTPNFSYVDSPSSESLTAFSSSTGEEGDQSSEDKAYTGHGIETFKNPFYDIDYYRQYDEVGPGSDVWQMQDFSKLKDEYLKMPFSRRQFSTGNHIGIVGAHNSTEPNVGSSHRLVDGDLRRYQAFDSEHRQKKQVEEGRQQQRQAESSQQGDEKGGANKNDVGIVWLFDKMGRQYPTEQQSRLDHQLQYYNKLQTLKERNEEQERIKKHQHELAQYEHELQQHKDQVMALEELQRQFSEEMRREQSDEENKNERLSPEERDELERLEKHEQELAQHERELKQHQDQVDALEELQRQFSEETRPERLEEEEEEEEEDQHRQASEQLGEQGTMSENQQERERYEKALKEHENQILALEALQQRHEEEQKNKQLQEQHRTSEMEKQQQEDDKTQDTKHENYRKNQKRRKQEMSQPERHALELLQHQKQVQLLQELQREYEQLKYPQKFSKQPQYQQQQQQQQQRGSREPQQLQPTPYQQLYQRQLEALHDLKNRYNVNSAQPQFSPDHQGRDQEDVLRQLHRGELTRQWQLSPAATTGNAKGRPFPAAIEQANNSLGENSQPRPEKPIHPPGEEQQHHNQQRREKQQQQQQQQEEQEQEQQQQQQQQQQRQQQQKSQKRQLQHKKPQEQQKEQKQHQQQQEQEQEQQQQEQQQHQQQQKIQQKEGHQKEQEPSRPLNQEHQPQFQQHKEAEKTKENESQQKQEPYKKLRKGPKNPNRSLENRALRQRQRQNHQRHPHPQKISKNSPSRHQQHRDTHAKRQNPKQQSRQRAHNRSKPKEVLDQSNTSTSSERPSGTLTRDLHLALLVSSSADLDDLQDNERLAMIQKVSGYIHPDSAENKVIGGVIGRETPVVEESIPWLMSDFFRAGYGYKRIYP</sequence>
<feature type="compositionally biased region" description="Acidic residues" evidence="1">
    <location>
        <begin position="411"/>
        <end position="420"/>
    </location>
</feature>
<feature type="compositionally biased region" description="Polar residues" evidence="1">
    <location>
        <begin position="777"/>
        <end position="787"/>
    </location>
</feature>
<feature type="compositionally biased region" description="Basic residues" evidence="1">
    <location>
        <begin position="851"/>
        <end position="876"/>
    </location>
</feature>
<feature type="compositionally biased region" description="Basic and acidic residues" evidence="1">
    <location>
        <begin position="610"/>
        <end position="627"/>
    </location>
</feature>
<feature type="compositionally biased region" description="Basic residues" evidence="1">
    <location>
        <begin position="826"/>
        <end position="842"/>
    </location>
</feature>
<dbReference type="GO" id="GO:0008061">
    <property type="term" value="F:chitin binding"/>
    <property type="evidence" value="ECO:0007669"/>
    <property type="project" value="InterPro"/>
</dbReference>
<feature type="compositionally biased region" description="Basic and acidic residues" evidence="1">
    <location>
        <begin position="464"/>
        <end position="504"/>
    </location>
</feature>
<dbReference type="InterPro" id="IPR002557">
    <property type="entry name" value="Chitin-bd_dom"/>
</dbReference>
<feature type="domain" description="Chitin-binding type-2" evidence="2">
    <location>
        <begin position="31"/>
        <end position="86"/>
    </location>
</feature>
<feature type="compositionally biased region" description="Basic and acidic residues" evidence="1">
    <location>
        <begin position="233"/>
        <end position="245"/>
    </location>
</feature>
<keyword evidence="4" id="KW-1185">Reference proteome</keyword>
<feature type="compositionally biased region" description="Basic and acidic residues" evidence="1">
    <location>
        <begin position="665"/>
        <end position="688"/>
    </location>
</feature>
<feature type="compositionally biased region" description="Basic and acidic residues" evidence="1">
    <location>
        <begin position="512"/>
        <end position="522"/>
    </location>
</feature>
<feature type="region of interest" description="Disordered" evidence="1">
    <location>
        <begin position="545"/>
        <end position="897"/>
    </location>
</feature>
<feature type="compositionally biased region" description="Polar residues" evidence="1">
    <location>
        <begin position="653"/>
        <end position="664"/>
    </location>
</feature>
<feature type="compositionally biased region" description="Low complexity" evidence="1">
    <location>
        <begin position="548"/>
        <end position="587"/>
    </location>
</feature>
<dbReference type="PROSITE" id="PS50940">
    <property type="entry name" value="CHIT_BIND_II"/>
    <property type="match status" value="1"/>
</dbReference>
<proteinExistence type="predicted"/>
<feature type="compositionally biased region" description="Basic and acidic residues" evidence="1">
    <location>
        <begin position="342"/>
        <end position="410"/>
    </location>
</feature>
<gene>
    <name evidence="3" type="ORF">RRG08_058175</name>
</gene>
<organism evidence="3 4">
    <name type="scientific">Elysia crispata</name>
    <name type="common">lettuce slug</name>
    <dbReference type="NCBI Taxonomy" id="231223"/>
    <lineage>
        <taxon>Eukaryota</taxon>
        <taxon>Metazoa</taxon>
        <taxon>Spiralia</taxon>
        <taxon>Lophotrochozoa</taxon>
        <taxon>Mollusca</taxon>
        <taxon>Gastropoda</taxon>
        <taxon>Heterobranchia</taxon>
        <taxon>Euthyneura</taxon>
        <taxon>Panpulmonata</taxon>
        <taxon>Sacoglossa</taxon>
        <taxon>Placobranchoidea</taxon>
        <taxon>Plakobranchidae</taxon>
        <taxon>Elysia</taxon>
    </lineage>
</organism>
<dbReference type="SMART" id="SM00494">
    <property type="entry name" value="ChtBD2"/>
    <property type="match status" value="1"/>
</dbReference>
<evidence type="ECO:0000313" key="4">
    <source>
        <dbReference type="Proteomes" id="UP001283361"/>
    </source>
</evidence>
<feature type="region of interest" description="Disordered" evidence="1">
    <location>
        <begin position="121"/>
        <end position="142"/>
    </location>
</feature>
<dbReference type="EMBL" id="JAWDGP010007111">
    <property type="protein sequence ID" value="KAK3729860.1"/>
    <property type="molecule type" value="Genomic_DNA"/>
</dbReference>
<feature type="compositionally biased region" description="Polar residues" evidence="1">
    <location>
        <begin position="629"/>
        <end position="641"/>
    </location>
</feature>
<dbReference type="GO" id="GO:0005576">
    <property type="term" value="C:extracellular region"/>
    <property type="evidence" value="ECO:0007669"/>
    <property type="project" value="InterPro"/>
</dbReference>
<evidence type="ECO:0000259" key="2">
    <source>
        <dbReference type="PROSITE" id="PS50940"/>
    </source>
</evidence>
<feature type="compositionally biased region" description="Basic and acidic residues" evidence="1">
    <location>
        <begin position="727"/>
        <end position="737"/>
    </location>
</feature>
<name>A0AAE0Y1Q7_9GAST</name>
<feature type="compositionally biased region" description="Low complexity" evidence="1">
    <location>
        <begin position="738"/>
        <end position="762"/>
    </location>
</feature>
<dbReference type="Proteomes" id="UP001283361">
    <property type="component" value="Unassembled WGS sequence"/>
</dbReference>
<feature type="compositionally biased region" description="Basic and acidic residues" evidence="1">
    <location>
        <begin position="440"/>
        <end position="455"/>
    </location>
</feature>
<dbReference type="Pfam" id="PF01607">
    <property type="entry name" value="CBM_14"/>
    <property type="match status" value="1"/>
</dbReference>
<accession>A0AAE0Y1Q7</accession>
<feature type="compositionally biased region" description="Low complexity" evidence="1">
    <location>
        <begin position="689"/>
        <end position="717"/>
    </location>
</feature>
<reference evidence="3" key="1">
    <citation type="journal article" date="2023" name="G3 (Bethesda)">
        <title>A reference genome for the long-term kleptoplast-retaining sea slug Elysia crispata morphotype clarki.</title>
        <authorList>
            <person name="Eastman K.E."/>
            <person name="Pendleton A.L."/>
            <person name="Shaikh M.A."/>
            <person name="Suttiyut T."/>
            <person name="Ogas R."/>
            <person name="Tomko P."/>
            <person name="Gavelis G."/>
            <person name="Widhalm J.R."/>
            <person name="Wisecaver J.H."/>
        </authorList>
    </citation>
    <scope>NUCLEOTIDE SEQUENCE</scope>
    <source>
        <strain evidence="3">ECLA1</strain>
    </source>
</reference>
<comment type="caution">
    <text evidence="3">The sequence shown here is derived from an EMBL/GenBank/DDBJ whole genome shotgun (WGS) entry which is preliminary data.</text>
</comment>
<evidence type="ECO:0000256" key="1">
    <source>
        <dbReference type="SAM" id="MobiDB-lite"/>
    </source>
</evidence>
<dbReference type="Gene3D" id="2.170.140.10">
    <property type="entry name" value="Chitin binding domain"/>
    <property type="match status" value="1"/>
</dbReference>
<feature type="compositionally biased region" description="Polar residues" evidence="1">
    <location>
        <begin position="427"/>
        <end position="439"/>
    </location>
</feature>
<evidence type="ECO:0000313" key="3">
    <source>
        <dbReference type="EMBL" id="KAK3729860.1"/>
    </source>
</evidence>
<feature type="compositionally biased region" description="Basic and acidic residues" evidence="1">
    <location>
        <begin position="788"/>
        <end position="808"/>
    </location>
</feature>
<feature type="region of interest" description="Disordered" evidence="1">
    <location>
        <begin position="233"/>
        <end position="264"/>
    </location>
</feature>
<feature type="compositionally biased region" description="Polar residues" evidence="1">
    <location>
        <begin position="883"/>
        <end position="897"/>
    </location>
</feature>
<dbReference type="AlphaFoldDB" id="A0AAE0Y1Q7"/>
<protein>
    <recommendedName>
        <fullName evidence="2">Chitin-binding type-2 domain-containing protein</fullName>
    </recommendedName>
</protein>
<feature type="region of interest" description="Disordered" evidence="1">
    <location>
        <begin position="342"/>
        <end position="524"/>
    </location>
</feature>
<feature type="compositionally biased region" description="Basic and acidic residues" evidence="1">
    <location>
        <begin position="763"/>
        <end position="774"/>
    </location>
</feature>
<dbReference type="InterPro" id="IPR036508">
    <property type="entry name" value="Chitin-bd_dom_sf"/>
</dbReference>
<dbReference type="SUPFAM" id="SSF57625">
    <property type="entry name" value="Invertebrate chitin-binding proteins"/>
    <property type="match status" value="1"/>
</dbReference>